<dbReference type="Proteomes" id="UP000265703">
    <property type="component" value="Unassembled WGS sequence"/>
</dbReference>
<feature type="region of interest" description="Disordered" evidence="1">
    <location>
        <begin position="1"/>
        <end position="77"/>
    </location>
</feature>
<keyword evidence="3" id="KW-1185">Reference proteome</keyword>
<name>A0A397TCT4_9GLOM</name>
<feature type="compositionally biased region" description="Polar residues" evidence="1">
    <location>
        <begin position="19"/>
        <end position="37"/>
    </location>
</feature>
<protein>
    <submittedName>
        <fullName evidence="2">Uncharacterized protein</fullName>
    </submittedName>
</protein>
<comment type="caution">
    <text evidence="2">The sequence shown here is derived from an EMBL/GenBank/DDBJ whole genome shotgun (WGS) entry which is preliminary data.</text>
</comment>
<accession>A0A397TCT4</accession>
<proteinExistence type="predicted"/>
<dbReference type="STRING" id="658196.A0A397TCT4"/>
<dbReference type="EMBL" id="QKYT01000051">
    <property type="protein sequence ID" value="RIA96060.1"/>
    <property type="molecule type" value="Genomic_DNA"/>
</dbReference>
<organism evidence="2 3">
    <name type="scientific">Glomus cerebriforme</name>
    <dbReference type="NCBI Taxonomy" id="658196"/>
    <lineage>
        <taxon>Eukaryota</taxon>
        <taxon>Fungi</taxon>
        <taxon>Fungi incertae sedis</taxon>
        <taxon>Mucoromycota</taxon>
        <taxon>Glomeromycotina</taxon>
        <taxon>Glomeromycetes</taxon>
        <taxon>Glomerales</taxon>
        <taxon>Glomeraceae</taxon>
        <taxon>Glomus</taxon>
    </lineage>
</organism>
<sequence>MPKSRQPTPLAHPPPLYRASQSAPLVQTSNQTLSPPTSIAHHQISLPPFSPVSRTHQNRKVPRSLDTSPNSDRSDFLLPPRTGVISPTTPSFSQSLFSPSLTSPYISRRSYPGATSLILGSQRAFIQRKTLTEIQIFTNTQYNHLKFLCSDRTISPYDSEVWEVMLSNEKFPTTNSGQDAYDVEMSTVSLAIEFASNNKKTANFNTLLLHALSQMRHIIDPEFNGDIPVEAYNSLFLEIIPF</sequence>
<gene>
    <name evidence="2" type="ORF">C1645_424397</name>
</gene>
<reference evidence="2 3" key="1">
    <citation type="submission" date="2018-06" db="EMBL/GenBank/DDBJ databases">
        <title>Comparative genomics reveals the genomic features of Rhizophagus irregularis, R. cerebriforme, R. diaphanum and Gigaspora rosea, and their symbiotic lifestyle signature.</title>
        <authorList>
            <person name="Morin E."/>
            <person name="San Clemente H."/>
            <person name="Chen E.C.H."/>
            <person name="De La Providencia I."/>
            <person name="Hainaut M."/>
            <person name="Kuo A."/>
            <person name="Kohler A."/>
            <person name="Murat C."/>
            <person name="Tang N."/>
            <person name="Roy S."/>
            <person name="Loubradou J."/>
            <person name="Henrissat B."/>
            <person name="Grigoriev I.V."/>
            <person name="Corradi N."/>
            <person name="Roux C."/>
            <person name="Martin F.M."/>
        </authorList>
    </citation>
    <scope>NUCLEOTIDE SEQUENCE [LARGE SCALE GENOMIC DNA]</scope>
    <source>
        <strain evidence="2 3">DAOM 227022</strain>
    </source>
</reference>
<evidence type="ECO:0000313" key="3">
    <source>
        <dbReference type="Proteomes" id="UP000265703"/>
    </source>
</evidence>
<dbReference type="Pfam" id="PF09742">
    <property type="entry name" value="Dymeclin"/>
    <property type="match status" value="1"/>
</dbReference>
<dbReference type="OrthoDB" id="2445963at2759"/>
<evidence type="ECO:0000256" key="1">
    <source>
        <dbReference type="SAM" id="MobiDB-lite"/>
    </source>
</evidence>
<dbReference type="AlphaFoldDB" id="A0A397TCT4"/>
<evidence type="ECO:0000313" key="2">
    <source>
        <dbReference type="EMBL" id="RIA96060.1"/>
    </source>
</evidence>